<dbReference type="RefSeq" id="WP_053133421.1">
    <property type="nucleotide sequence ID" value="NZ_CP133164.1"/>
</dbReference>
<organism evidence="2 4">
    <name type="scientific">Pseudomonas piscis</name>
    <dbReference type="NCBI Taxonomy" id="2614538"/>
    <lineage>
        <taxon>Bacteria</taxon>
        <taxon>Pseudomonadati</taxon>
        <taxon>Pseudomonadota</taxon>
        <taxon>Gammaproteobacteria</taxon>
        <taxon>Pseudomonadales</taxon>
        <taxon>Pseudomonadaceae</taxon>
        <taxon>Pseudomonas</taxon>
    </lineage>
</organism>
<reference evidence="2 4" key="1">
    <citation type="submission" date="2019-10" db="EMBL/GenBank/DDBJ databases">
        <title>Pseudomonas dajingensis sp. nov., isolated from the profound head ulcers of farmed Murray cod (Maccullochella peelii peelii).</title>
        <authorList>
            <person name="Liu Y."/>
        </authorList>
    </citation>
    <scope>NUCLEOTIDE SEQUENCE [LARGE SCALE GENOMIC DNA]</scope>
    <source>
        <strain evidence="2 4">MC042</strain>
    </source>
</reference>
<gene>
    <name evidence="2" type="ORF">GDH07_21420</name>
    <name evidence="3" type="ORF">QL104_22025</name>
</gene>
<dbReference type="InterPro" id="IPR009506">
    <property type="entry name" value="YjiS-like"/>
</dbReference>
<evidence type="ECO:0000313" key="3">
    <source>
        <dbReference type="EMBL" id="WMN20915.1"/>
    </source>
</evidence>
<feature type="domain" description="YjiS-like" evidence="1">
    <location>
        <begin position="21"/>
        <end position="57"/>
    </location>
</feature>
<dbReference type="Proteomes" id="UP001237292">
    <property type="component" value="Chromosome"/>
</dbReference>
<evidence type="ECO:0000313" key="2">
    <source>
        <dbReference type="EMBL" id="MQA55882.1"/>
    </source>
</evidence>
<dbReference type="AlphaFoldDB" id="A0A7X1PQ86"/>
<evidence type="ECO:0000313" key="5">
    <source>
        <dbReference type="Proteomes" id="UP001237292"/>
    </source>
</evidence>
<dbReference type="EMBL" id="CP133164">
    <property type="protein sequence ID" value="WMN20915.1"/>
    <property type="molecule type" value="Genomic_DNA"/>
</dbReference>
<dbReference type="Pfam" id="PF06568">
    <property type="entry name" value="YjiS-like"/>
    <property type="match status" value="1"/>
</dbReference>
<sequence length="71" mass="8246">MKGQKGYLLVQSFHGFSLAALWHKVARWYVLGHERRMLAGLNDEALKDIGLSRADVEHERARPFWDDPLLK</sequence>
<keyword evidence="5" id="KW-1185">Reference proteome</keyword>
<proteinExistence type="predicted"/>
<evidence type="ECO:0000313" key="4">
    <source>
        <dbReference type="Proteomes" id="UP000486534"/>
    </source>
</evidence>
<accession>A0A7X1PQ86</accession>
<dbReference type="Proteomes" id="UP000486534">
    <property type="component" value="Unassembled WGS sequence"/>
</dbReference>
<evidence type="ECO:0000259" key="1">
    <source>
        <dbReference type="Pfam" id="PF06568"/>
    </source>
</evidence>
<dbReference type="EMBL" id="WHUV01000003">
    <property type="protein sequence ID" value="MQA55882.1"/>
    <property type="molecule type" value="Genomic_DNA"/>
</dbReference>
<reference evidence="3 5" key="2">
    <citation type="journal article" date="2023" name="Access Microbiol">
        <title>The genome of a steinernematid-associated Pseudomonas piscis bacterium encodes the biosynthesis of insect toxins.</title>
        <authorList>
            <person name="Awori R.M."/>
            <person name="Hendre P."/>
            <person name="Amugune N.O."/>
        </authorList>
    </citation>
    <scope>NUCLEOTIDE SEQUENCE [LARGE SCALE GENOMIC DNA]</scope>
    <source>
        <strain evidence="3 5">75</strain>
    </source>
</reference>
<name>A0A7X1PQ86_9PSED</name>
<protein>
    <submittedName>
        <fullName evidence="2">DUF1127 domain-containing protein</fullName>
    </submittedName>
</protein>